<dbReference type="AlphaFoldDB" id="B4W3C2"/>
<protein>
    <submittedName>
        <fullName evidence="1">Uncharacterized protein</fullName>
    </submittedName>
</protein>
<accession>B4W3C2</accession>
<reference evidence="1 2" key="1">
    <citation type="submission" date="2008-07" db="EMBL/GenBank/DDBJ databases">
        <authorList>
            <person name="Tandeau de Marsac N."/>
            <person name="Ferriera S."/>
            <person name="Johnson J."/>
            <person name="Kravitz S."/>
            <person name="Beeson K."/>
            <person name="Sutton G."/>
            <person name="Rogers Y.-H."/>
            <person name="Friedman R."/>
            <person name="Frazier M."/>
            <person name="Venter J.C."/>
        </authorList>
    </citation>
    <scope>NUCLEOTIDE SEQUENCE [LARGE SCALE GENOMIC DNA]</scope>
    <source>
        <strain evidence="1 2">PCC 7420</strain>
    </source>
</reference>
<proteinExistence type="predicted"/>
<keyword evidence="2" id="KW-1185">Reference proteome</keyword>
<name>B4W3C2_9CYAN</name>
<organism evidence="1 2">
    <name type="scientific">Coleofasciculus chthonoplastes PCC 7420</name>
    <dbReference type="NCBI Taxonomy" id="118168"/>
    <lineage>
        <taxon>Bacteria</taxon>
        <taxon>Bacillati</taxon>
        <taxon>Cyanobacteriota</taxon>
        <taxon>Cyanophyceae</taxon>
        <taxon>Coleofasciculales</taxon>
        <taxon>Coleofasciculaceae</taxon>
        <taxon>Coleofasciculus</taxon>
    </lineage>
</organism>
<dbReference type="Proteomes" id="UP000003835">
    <property type="component" value="Unassembled WGS sequence"/>
</dbReference>
<gene>
    <name evidence="1" type="ORF">MC7420_3405</name>
</gene>
<dbReference type="EMBL" id="DS989874">
    <property type="protein sequence ID" value="EDX71290.1"/>
    <property type="molecule type" value="Genomic_DNA"/>
</dbReference>
<evidence type="ECO:0000313" key="2">
    <source>
        <dbReference type="Proteomes" id="UP000003835"/>
    </source>
</evidence>
<dbReference type="HOGENOM" id="CLU_3060457_0_0_3"/>
<evidence type="ECO:0000313" key="1">
    <source>
        <dbReference type="EMBL" id="EDX71290.1"/>
    </source>
</evidence>
<sequence length="53" mass="6525">MINQKFTWVIWVYRLRLSFSPESIHHRYCPTEEETSIDFHEIIPSYSFTDFNL</sequence>